<sequence length="131" mass="13866">MRTSTIFFAILSSALTTTSVTAQIAVSAWSGSVCDGIEVGSIELDQNPNGLSNPDSTPTALCVHFDKALPADCDVYLCADANCNDQGTTVEGPRDAGTRVENTSFEGMQVGCQLEEQILLFVDLGNMLEVE</sequence>
<feature type="signal peptide" evidence="1">
    <location>
        <begin position="1"/>
        <end position="22"/>
    </location>
</feature>
<dbReference type="EMBL" id="KN834768">
    <property type="protein sequence ID" value="KIK62126.1"/>
    <property type="molecule type" value="Genomic_DNA"/>
</dbReference>
<evidence type="ECO:0000313" key="2">
    <source>
        <dbReference type="EMBL" id="KIK62126.1"/>
    </source>
</evidence>
<keyword evidence="3" id="KW-1185">Reference proteome</keyword>
<dbReference type="OrthoDB" id="3006522at2759"/>
<proteinExistence type="predicted"/>
<dbReference type="AlphaFoldDB" id="A0A0D0C223"/>
<evidence type="ECO:0000313" key="3">
    <source>
        <dbReference type="Proteomes" id="UP000053593"/>
    </source>
</evidence>
<gene>
    <name evidence="2" type="ORF">GYMLUDRAFT_242822</name>
</gene>
<reference evidence="2 3" key="1">
    <citation type="submission" date="2014-04" db="EMBL/GenBank/DDBJ databases">
        <title>Evolutionary Origins and Diversification of the Mycorrhizal Mutualists.</title>
        <authorList>
            <consortium name="DOE Joint Genome Institute"/>
            <consortium name="Mycorrhizal Genomics Consortium"/>
            <person name="Kohler A."/>
            <person name="Kuo A."/>
            <person name="Nagy L.G."/>
            <person name="Floudas D."/>
            <person name="Copeland A."/>
            <person name="Barry K.W."/>
            <person name="Cichocki N."/>
            <person name="Veneault-Fourrey C."/>
            <person name="LaButti K."/>
            <person name="Lindquist E.A."/>
            <person name="Lipzen A."/>
            <person name="Lundell T."/>
            <person name="Morin E."/>
            <person name="Murat C."/>
            <person name="Riley R."/>
            <person name="Ohm R."/>
            <person name="Sun H."/>
            <person name="Tunlid A."/>
            <person name="Henrissat B."/>
            <person name="Grigoriev I.V."/>
            <person name="Hibbett D.S."/>
            <person name="Martin F."/>
        </authorList>
    </citation>
    <scope>NUCLEOTIDE SEQUENCE [LARGE SCALE GENOMIC DNA]</scope>
    <source>
        <strain evidence="2 3">FD-317 M1</strain>
    </source>
</reference>
<protein>
    <submittedName>
        <fullName evidence="2">Uncharacterized protein</fullName>
    </submittedName>
</protein>
<dbReference type="Proteomes" id="UP000053593">
    <property type="component" value="Unassembled WGS sequence"/>
</dbReference>
<organism evidence="2 3">
    <name type="scientific">Collybiopsis luxurians FD-317 M1</name>
    <dbReference type="NCBI Taxonomy" id="944289"/>
    <lineage>
        <taxon>Eukaryota</taxon>
        <taxon>Fungi</taxon>
        <taxon>Dikarya</taxon>
        <taxon>Basidiomycota</taxon>
        <taxon>Agaricomycotina</taxon>
        <taxon>Agaricomycetes</taxon>
        <taxon>Agaricomycetidae</taxon>
        <taxon>Agaricales</taxon>
        <taxon>Marasmiineae</taxon>
        <taxon>Omphalotaceae</taxon>
        <taxon>Collybiopsis</taxon>
        <taxon>Collybiopsis luxurians</taxon>
    </lineage>
</organism>
<name>A0A0D0C223_9AGAR</name>
<dbReference type="HOGENOM" id="CLU_1927854_0_0_1"/>
<accession>A0A0D0C223</accession>
<keyword evidence="1" id="KW-0732">Signal</keyword>
<feature type="chain" id="PRO_5002208445" evidence="1">
    <location>
        <begin position="23"/>
        <end position="131"/>
    </location>
</feature>
<evidence type="ECO:0000256" key="1">
    <source>
        <dbReference type="SAM" id="SignalP"/>
    </source>
</evidence>